<organism evidence="2 3">
    <name type="scientific">Peronospora matthiolae</name>
    <dbReference type="NCBI Taxonomy" id="2874970"/>
    <lineage>
        <taxon>Eukaryota</taxon>
        <taxon>Sar</taxon>
        <taxon>Stramenopiles</taxon>
        <taxon>Oomycota</taxon>
        <taxon>Peronosporomycetes</taxon>
        <taxon>Peronosporales</taxon>
        <taxon>Peronosporaceae</taxon>
        <taxon>Peronospora</taxon>
    </lineage>
</organism>
<feature type="region of interest" description="Disordered" evidence="1">
    <location>
        <begin position="1"/>
        <end position="21"/>
    </location>
</feature>
<accession>A0AAV1T2J4</accession>
<dbReference type="Proteomes" id="UP001162060">
    <property type="component" value="Unassembled WGS sequence"/>
</dbReference>
<dbReference type="EMBL" id="CAKLBY020000004">
    <property type="protein sequence ID" value="CAK7895196.1"/>
    <property type="molecule type" value="Genomic_DNA"/>
</dbReference>
<dbReference type="AlphaFoldDB" id="A0AAV1T2J4"/>
<comment type="caution">
    <text evidence="2">The sequence shown here is derived from an EMBL/GenBank/DDBJ whole genome shotgun (WGS) entry which is preliminary data.</text>
</comment>
<evidence type="ECO:0000256" key="1">
    <source>
        <dbReference type="SAM" id="MobiDB-lite"/>
    </source>
</evidence>
<evidence type="ECO:0000313" key="3">
    <source>
        <dbReference type="Proteomes" id="UP001162060"/>
    </source>
</evidence>
<sequence length="99" mass="10808">MQHENESFVQRSSHVRFQQNASDRLSRHLVLAVVGSWKSCSRRGSASKEVDRKARETAICVTGIDHLSSKLASDVAVSAILMQINEAANVDGASRCVVI</sequence>
<name>A0AAV1T2J4_9STRA</name>
<protein>
    <submittedName>
        <fullName evidence="2">Uncharacterized protein</fullName>
    </submittedName>
</protein>
<feature type="compositionally biased region" description="Polar residues" evidence="1">
    <location>
        <begin position="7"/>
        <end position="21"/>
    </location>
</feature>
<gene>
    <name evidence="2" type="ORF">PM001_LOCUS987</name>
</gene>
<reference evidence="2" key="1">
    <citation type="submission" date="2024-01" db="EMBL/GenBank/DDBJ databases">
        <authorList>
            <person name="Webb A."/>
        </authorList>
    </citation>
    <scope>NUCLEOTIDE SEQUENCE</scope>
    <source>
        <strain evidence="2">Pm1</strain>
    </source>
</reference>
<proteinExistence type="predicted"/>
<evidence type="ECO:0000313" key="2">
    <source>
        <dbReference type="EMBL" id="CAK7895196.1"/>
    </source>
</evidence>